<dbReference type="SUPFAM" id="SSF89623">
    <property type="entry name" value="Ribose/Galactose isomerase RpiB/AlsB"/>
    <property type="match status" value="1"/>
</dbReference>
<gene>
    <name evidence="4" type="primary">rpiB</name>
    <name evidence="4" type="ORF">C5Y98_13785</name>
</gene>
<dbReference type="PANTHER" id="PTHR43732:SF1">
    <property type="entry name" value="RIBOSE 5-PHOSPHATE ISOMERASE"/>
    <property type="match status" value="1"/>
</dbReference>
<dbReference type="NCBIfam" id="NF004051">
    <property type="entry name" value="PRK05571.1"/>
    <property type="match status" value="1"/>
</dbReference>
<dbReference type="OrthoDB" id="1778624at2"/>
<sequence length="163" mass="17923">MRIAIGSDHRGVSVRHSIIELLKRLGHEVHDVGAFDCGSVDYPDIAAMVSQSVAAGDVDRGVLICGSGIGMAIVANKVPGVRAATCHDDLTAEMSRRHNNVNVLCLSADMLGERLIDRMVEIWLTTEFEGGRHARRIEKICEFEKRIHDEQEHKTHCDAPSAE</sequence>
<dbReference type="Gene3D" id="3.40.1400.10">
    <property type="entry name" value="Sugar-phosphate isomerase, RpiB/LacA/LacB"/>
    <property type="match status" value="1"/>
</dbReference>
<feature type="active site" description="Proton donor" evidence="3">
    <location>
        <position position="98"/>
    </location>
</feature>
<dbReference type="NCBIfam" id="TIGR00689">
    <property type="entry name" value="rpiB_lacA_lacB"/>
    <property type="match status" value="1"/>
</dbReference>
<organism evidence="4 5">
    <name type="scientific">Blastopirellula marina</name>
    <dbReference type="NCBI Taxonomy" id="124"/>
    <lineage>
        <taxon>Bacteria</taxon>
        <taxon>Pseudomonadati</taxon>
        <taxon>Planctomycetota</taxon>
        <taxon>Planctomycetia</taxon>
        <taxon>Pirellulales</taxon>
        <taxon>Pirellulaceae</taxon>
        <taxon>Blastopirellula</taxon>
    </lineage>
</organism>
<reference evidence="4 5" key="1">
    <citation type="submission" date="2018-02" db="EMBL/GenBank/DDBJ databases">
        <title>Comparative genomes isolates from brazilian mangrove.</title>
        <authorList>
            <person name="Araujo J.E."/>
            <person name="Taketani R.G."/>
            <person name="Silva M.C.P."/>
            <person name="Loureco M.V."/>
            <person name="Andreote F.D."/>
        </authorList>
    </citation>
    <scope>NUCLEOTIDE SEQUENCE [LARGE SCALE GENOMIC DNA]</scope>
    <source>
        <strain evidence="4 5">NAP PRIS-MGV</strain>
    </source>
</reference>
<dbReference type="InterPro" id="IPR036569">
    <property type="entry name" value="RpiB_LacA_LacB_sf"/>
</dbReference>
<dbReference type="InterPro" id="IPR004785">
    <property type="entry name" value="RpiB"/>
</dbReference>
<dbReference type="Pfam" id="PF02502">
    <property type="entry name" value="LacAB_rpiB"/>
    <property type="match status" value="1"/>
</dbReference>
<dbReference type="RefSeq" id="WP_105354851.1">
    <property type="nucleotide sequence ID" value="NZ_PUIB01000015.1"/>
</dbReference>
<dbReference type="InterPro" id="IPR003500">
    <property type="entry name" value="RpiB_LacA_LacB"/>
</dbReference>
<evidence type="ECO:0000256" key="3">
    <source>
        <dbReference type="PIRSR" id="PIRSR005384-1"/>
    </source>
</evidence>
<feature type="active site" description="Proton acceptor" evidence="3">
    <location>
        <position position="65"/>
    </location>
</feature>
<protein>
    <submittedName>
        <fullName evidence="4">Ribose 5-phosphate isomerase B</fullName>
    </submittedName>
</protein>
<keyword evidence="2 4" id="KW-0413">Isomerase</keyword>
<dbReference type="AlphaFoldDB" id="A0A2S8FTC1"/>
<comment type="similarity">
    <text evidence="1">Belongs to the LacAB/RpiB family.</text>
</comment>
<dbReference type="Proteomes" id="UP000239388">
    <property type="component" value="Unassembled WGS sequence"/>
</dbReference>
<evidence type="ECO:0000256" key="2">
    <source>
        <dbReference type="ARBA" id="ARBA00023235"/>
    </source>
</evidence>
<dbReference type="PANTHER" id="PTHR43732">
    <property type="entry name" value="RIBOSE 5-PHOSPHATE ISOMERASE-RELATED"/>
    <property type="match status" value="1"/>
</dbReference>
<accession>A0A2S8FTC1</accession>
<evidence type="ECO:0000256" key="1">
    <source>
        <dbReference type="ARBA" id="ARBA00008754"/>
    </source>
</evidence>
<proteinExistence type="inferred from homology"/>
<dbReference type="InterPro" id="IPR051812">
    <property type="entry name" value="SPI_LacAB/RpiB"/>
</dbReference>
<evidence type="ECO:0000313" key="5">
    <source>
        <dbReference type="Proteomes" id="UP000239388"/>
    </source>
</evidence>
<dbReference type="GO" id="GO:0005975">
    <property type="term" value="P:carbohydrate metabolic process"/>
    <property type="evidence" value="ECO:0007669"/>
    <property type="project" value="InterPro"/>
</dbReference>
<dbReference type="EMBL" id="PUIB01000015">
    <property type="protein sequence ID" value="PQO35429.1"/>
    <property type="molecule type" value="Genomic_DNA"/>
</dbReference>
<dbReference type="PIRSF" id="PIRSF005384">
    <property type="entry name" value="RpiB_LacA_B"/>
    <property type="match status" value="1"/>
</dbReference>
<evidence type="ECO:0000313" key="4">
    <source>
        <dbReference type="EMBL" id="PQO35429.1"/>
    </source>
</evidence>
<dbReference type="GO" id="GO:0016861">
    <property type="term" value="F:intramolecular oxidoreductase activity, interconverting aldoses and ketoses"/>
    <property type="evidence" value="ECO:0007669"/>
    <property type="project" value="UniProtKB-ARBA"/>
</dbReference>
<name>A0A2S8FTC1_9BACT</name>
<comment type="caution">
    <text evidence="4">The sequence shown here is derived from an EMBL/GenBank/DDBJ whole genome shotgun (WGS) entry which is preliminary data.</text>
</comment>
<dbReference type="NCBIfam" id="TIGR01120">
    <property type="entry name" value="rpiB"/>
    <property type="match status" value="1"/>
</dbReference>